<protein>
    <submittedName>
        <fullName evidence="1">Uncharacterized protein</fullName>
    </submittedName>
</protein>
<proteinExistence type="predicted"/>
<reference evidence="1 2" key="1">
    <citation type="submission" date="2014-11" db="EMBL/GenBank/DDBJ databases">
        <title>Tamlana sedimentorum sp. nov., isolated from shallow sand sediments of the Sea of Japan.</title>
        <authorList>
            <person name="Romanenko L.A."/>
        </authorList>
    </citation>
    <scope>NUCLEOTIDE SEQUENCE [LARGE SCALE GENOMIC DNA]</scope>
    <source>
        <strain evidence="1 2">JCM 19808</strain>
    </source>
</reference>
<dbReference type="EMBL" id="JTDW01000001">
    <property type="protein sequence ID" value="KJD37153.1"/>
    <property type="molecule type" value="Genomic_DNA"/>
</dbReference>
<comment type="caution">
    <text evidence="1">The sequence shown here is derived from an EMBL/GenBank/DDBJ whole genome shotgun (WGS) entry which is preliminary data.</text>
</comment>
<sequence>MELHSDYYELKLYKQEIFKTHITPDSLYEQLPLTIKSFEFSPNQNLISFCKSCEIQVSKLEAKDKVEDKLKICYAKYIQTAPELRFAFELQKNNAIYHIKEVSVYIYNSKIPLNIDKNYFNHKQDEKEKLFIDITKTRQTQTIQLNQAHAAKDGGLALNLRFFPAGFWNGSFEKTKVLLHINFIFTNNQTIQSEPFMIEI</sequence>
<name>A0A0D7WEM3_9FLAO</name>
<gene>
    <name evidence="1" type="ORF">PW52_01475</name>
</gene>
<accession>A0A0D7WEM3</accession>
<dbReference type="Proteomes" id="UP000032578">
    <property type="component" value="Unassembled WGS sequence"/>
</dbReference>
<dbReference type="RefSeq" id="WP_044631141.1">
    <property type="nucleotide sequence ID" value="NZ_JTDW01000001.1"/>
</dbReference>
<dbReference type="OrthoDB" id="9938706at2"/>
<evidence type="ECO:0000313" key="2">
    <source>
        <dbReference type="Proteomes" id="UP000032578"/>
    </source>
</evidence>
<dbReference type="PATRIC" id="fig|1435349.4.peg.299"/>
<evidence type="ECO:0000313" key="1">
    <source>
        <dbReference type="EMBL" id="KJD37153.1"/>
    </source>
</evidence>
<dbReference type="AlphaFoldDB" id="A0A0D7WEM3"/>
<dbReference type="STRING" id="1435349.PW52_01475"/>
<organism evidence="1 2">
    <name type="scientific">Neotamlana sedimentorum</name>
    <dbReference type="NCBI Taxonomy" id="1435349"/>
    <lineage>
        <taxon>Bacteria</taxon>
        <taxon>Pseudomonadati</taxon>
        <taxon>Bacteroidota</taxon>
        <taxon>Flavobacteriia</taxon>
        <taxon>Flavobacteriales</taxon>
        <taxon>Flavobacteriaceae</taxon>
        <taxon>Neotamlana</taxon>
    </lineage>
</organism>
<keyword evidence="2" id="KW-1185">Reference proteome</keyword>